<name>A0ABT7ARZ1_9CYAN</name>
<accession>A0ABT7ARZ1</accession>
<sequence>MKKRNIIIISAIAGIALWELQIRPSLPWWVRAFTPLSNQETAIATCKASLNALDWQKIKADPPATLAELETLIGEGCPEALGNAMWESLDYIFKASTQEDGSLKIEWIEKQSGEEVIDG</sequence>
<comment type="caution">
    <text evidence="1">The sequence shown here is derived from an EMBL/GenBank/DDBJ whole genome shotgun (WGS) entry which is preliminary data.</text>
</comment>
<reference evidence="1 2" key="1">
    <citation type="submission" date="2023-01" db="EMBL/GenBank/DDBJ databases">
        <title>Novel diversity within Roseofilum (Cyanobacteria; Desertifilaceae) from marine benthic mats with descriptions of four novel species.</title>
        <authorList>
            <person name="Wang Y."/>
            <person name="Berthold D.E."/>
            <person name="Hu J."/>
            <person name="Lefler F.W."/>
            <person name="Laughinghouse H.D. IV."/>
        </authorList>
    </citation>
    <scope>NUCLEOTIDE SEQUENCE [LARGE SCALE GENOMIC DNA]</scope>
    <source>
        <strain evidence="1 2">BLCC-M154</strain>
    </source>
</reference>
<dbReference type="EMBL" id="JAQOSP010000065">
    <property type="protein sequence ID" value="MDJ1169674.1"/>
    <property type="molecule type" value="Genomic_DNA"/>
</dbReference>
<gene>
    <name evidence="1" type="ORF">PMG71_09570</name>
</gene>
<proteinExistence type="predicted"/>
<keyword evidence="2" id="KW-1185">Reference proteome</keyword>
<evidence type="ECO:0000313" key="2">
    <source>
        <dbReference type="Proteomes" id="UP001235303"/>
    </source>
</evidence>
<organism evidence="1 2">
    <name type="scientific">Roseofilum acuticapitatum BLCC-M154</name>
    <dbReference type="NCBI Taxonomy" id="3022444"/>
    <lineage>
        <taxon>Bacteria</taxon>
        <taxon>Bacillati</taxon>
        <taxon>Cyanobacteriota</taxon>
        <taxon>Cyanophyceae</taxon>
        <taxon>Desertifilales</taxon>
        <taxon>Desertifilaceae</taxon>
        <taxon>Roseofilum</taxon>
        <taxon>Roseofilum acuticapitatum</taxon>
    </lineage>
</organism>
<dbReference type="RefSeq" id="WP_283753431.1">
    <property type="nucleotide sequence ID" value="NZ_JAQOSP010000065.1"/>
</dbReference>
<protein>
    <submittedName>
        <fullName evidence="1">Uncharacterized protein</fullName>
    </submittedName>
</protein>
<evidence type="ECO:0000313" key="1">
    <source>
        <dbReference type="EMBL" id="MDJ1169674.1"/>
    </source>
</evidence>
<dbReference type="Proteomes" id="UP001235303">
    <property type="component" value="Unassembled WGS sequence"/>
</dbReference>